<accession>A0A1I3SHR6</accession>
<organism evidence="3 4">
    <name type="scientific">Celeribacter neptunius</name>
    <dbReference type="NCBI Taxonomy" id="588602"/>
    <lineage>
        <taxon>Bacteria</taxon>
        <taxon>Pseudomonadati</taxon>
        <taxon>Pseudomonadota</taxon>
        <taxon>Alphaproteobacteria</taxon>
        <taxon>Rhodobacterales</taxon>
        <taxon>Roseobacteraceae</taxon>
        <taxon>Celeribacter</taxon>
    </lineage>
</organism>
<dbReference type="RefSeq" id="WP_090060997.1">
    <property type="nucleotide sequence ID" value="NZ_FORH01000004.1"/>
</dbReference>
<keyword evidence="2" id="KW-0472">Membrane</keyword>
<dbReference type="OrthoDB" id="9792788at2"/>
<reference evidence="4" key="1">
    <citation type="submission" date="2016-10" db="EMBL/GenBank/DDBJ databases">
        <authorList>
            <person name="Varghese N."/>
            <person name="Submissions S."/>
        </authorList>
    </citation>
    <scope>NUCLEOTIDE SEQUENCE [LARGE SCALE GENOMIC DNA]</scope>
    <source>
        <strain evidence="4">DSM 26471</strain>
    </source>
</reference>
<protein>
    <submittedName>
        <fullName evidence="3">UPF0716 protein FxsA</fullName>
    </submittedName>
</protein>
<dbReference type="NCBIfam" id="NF008528">
    <property type="entry name" value="PRK11463.1-2"/>
    <property type="match status" value="1"/>
</dbReference>
<feature type="transmembrane region" description="Helical" evidence="2">
    <location>
        <begin position="28"/>
        <end position="45"/>
    </location>
</feature>
<dbReference type="InterPro" id="IPR007313">
    <property type="entry name" value="FxsA"/>
</dbReference>
<dbReference type="PANTHER" id="PTHR35335:SF1">
    <property type="entry name" value="UPF0716 PROTEIN FXSA"/>
    <property type="match status" value="1"/>
</dbReference>
<proteinExistence type="predicted"/>
<dbReference type="Pfam" id="PF04186">
    <property type="entry name" value="FxsA"/>
    <property type="match status" value="1"/>
</dbReference>
<dbReference type="GO" id="GO:0016020">
    <property type="term" value="C:membrane"/>
    <property type="evidence" value="ECO:0007669"/>
    <property type="project" value="InterPro"/>
</dbReference>
<evidence type="ECO:0000256" key="1">
    <source>
        <dbReference type="SAM" id="MobiDB-lite"/>
    </source>
</evidence>
<evidence type="ECO:0000313" key="3">
    <source>
        <dbReference type="EMBL" id="SFJ58243.1"/>
    </source>
</evidence>
<evidence type="ECO:0000313" key="4">
    <source>
        <dbReference type="Proteomes" id="UP000199630"/>
    </source>
</evidence>
<dbReference type="STRING" id="588602.SAMN04487991_2474"/>
<dbReference type="PANTHER" id="PTHR35335">
    <property type="entry name" value="UPF0716 PROTEIN FXSA"/>
    <property type="match status" value="1"/>
</dbReference>
<feature type="region of interest" description="Disordered" evidence="1">
    <location>
        <begin position="123"/>
        <end position="171"/>
    </location>
</feature>
<gene>
    <name evidence="3" type="ORF">SAMN04487991_2474</name>
</gene>
<feature type="compositionally biased region" description="Acidic residues" evidence="1">
    <location>
        <begin position="146"/>
        <end position="156"/>
    </location>
</feature>
<keyword evidence="4" id="KW-1185">Reference proteome</keyword>
<name>A0A1I3SHR6_9RHOB</name>
<dbReference type="Proteomes" id="UP000199630">
    <property type="component" value="Unassembled WGS sequence"/>
</dbReference>
<dbReference type="AlphaFoldDB" id="A0A1I3SHR6"/>
<keyword evidence="2" id="KW-0812">Transmembrane</keyword>
<sequence>MWLFALFVAVPIIEIALFIQVGGLIGLWPTLLIVIVTAILGTTLVRQQGALAMSQLRQSFSELNDPSEPLAHGAMILLSGALLLTPGFFTDTVGFLLLIPGFRSFVLKELRKRIQVQSFVMGQQSMHQTRDPFTGDPRGGRGDGPDVIDGEFEEIDPESRKNRGPSGWTRH</sequence>
<keyword evidence="2" id="KW-1133">Transmembrane helix</keyword>
<evidence type="ECO:0000256" key="2">
    <source>
        <dbReference type="SAM" id="Phobius"/>
    </source>
</evidence>
<dbReference type="EMBL" id="FORH01000004">
    <property type="protein sequence ID" value="SFJ58243.1"/>
    <property type="molecule type" value="Genomic_DNA"/>
</dbReference>